<dbReference type="Pfam" id="PF00169">
    <property type="entry name" value="PH"/>
    <property type="match status" value="1"/>
</dbReference>
<evidence type="ECO:0000256" key="2">
    <source>
        <dbReference type="SAM" id="MobiDB-lite"/>
    </source>
</evidence>
<feature type="compositionally biased region" description="Basic and acidic residues" evidence="2">
    <location>
        <begin position="1051"/>
        <end position="1072"/>
    </location>
</feature>
<evidence type="ECO:0000259" key="4">
    <source>
        <dbReference type="PROSITE" id="PS50020"/>
    </source>
</evidence>
<dbReference type="Pfam" id="PF25541">
    <property type="entry name" value="TBCA_PH"/>
    <property type="match status" value="1"/>
</dbReference>
<feature type="coiled-coil region" evidence="1">
    <location>
        <begin position="786"/>
        <end position="820"/>
    </location>
</feature>
<dbReference type="SMART" id="SM00456">
    <property type="entry name" value="WW"/>
    <property type="match status" value="2"/>
</dbReference>
<feature type="region of interest" description="Disordered" evidence="2">
    <location>
        <begin position="461"/>
        <end position="494"/>
    </location>
</feature>
<feature type="compositionally biased region" description="Polar residues" evidence="2">
    <location>
        <begin position="557"/>
        <end position="570"/>
    </location>
</feature>
<dbReference type="GO" id="GO:0044331">
    <property type="term" value="P:cell-cell adhesion mediated by cadherin"/>
    <property type="evidence" value="ECO:0007669"/>
    <property type="project" value="TreeGrafter"/>
</dbReference>
<feature type="domain" description="WW" evidence="4">
    <location>
        <begin position="144"/>
        <end position="177"/>
    </location>
</feature>
<feature type="region of interest" description="Disordered" evidence="2">
    <location>
        <begin position="196"/>
        <end position="247"/>
    </location>
</feature>
<dbReference type="InterPro" id="IPR036020">
    <property type="entry name" value="WW_dom_sf"/>
</dbReference>
<evidence type="ECO:0000256" key="1">
    <source>
        <dbReference type="SAM" id="Coils"/>
    </source>
</evidence>
<feature type="region of interest" description="Disordered" evidence="2">
    <location>
        <begin position="972"/>
        <end position="1123"/>
    </location>
</feature>
<evidence type="ECO:0008006" key="7">
    <source>
        <dbReference type="Google" id="ProtNLM"/>
    </source>
</evidence>
<dbReference type="PROSITE" id="PS50020">
    <property type="entry name" value="WW_DOMAIN_2"/>
    <property type="match status" value="2"/>
</dbReference>
<dbReference type="GO" id="GO:0045218">
    <property type="term" value="P:zonula adherens maintenance"/>
    <property type="evidence" value="ECO:0007669"/>
    <property type="project" value="TreeGrafter"/>
</dbReference>
<feature type="compositionally biased region" description="Polar residues" evidence="2">
    <location>
        <begin position="663"/>
        <end position="675"/>
    </location>
</feature>
<dbReference type="InterPro" id="IPR057971">
    <property type="entry name" value="PKHA4-7_TBCA"/>
</dbReference>
<feature type="compositionally biased region" description="Pro residues" evidence="2">
    <location>
        <begin position="650"/>
        <end position="660"/>
    </location>
</feature>
<proteinExistence type="predicted"/>
<dbReference type="OMA" id="EWLLQFI"/>
<dbReference type="GO" id="GO:0046930">
    <property type="term" value="C:pore complex"/>
    <property type="evidence" value="ECO:0007669"/>
    <property type="project" value="TreeGrafter"/>
</dbReference>
<dbReference type="Proteomes" id="UP000694892">
    <property type="component" value="Chromosome 4S"/>
</dbReference>
<dbReference type="InterPro" id="IPR011993">
    <property type="entry name" value="PH-like_dom_sf"/>
</dbReference>
<dbReference type="PROSITE" id="PS01159">
    <property type="entry name" value="WW_DOMAIN_1"/>
    <property type="match status" value="2"/>
</dbReference>
<dbReference type="CDD" id="cd00201">
    <property type="entry name" value="WW"/>
    <property type="match status" value="1"/>
</dbReference>
<protein>
    <recommendedName>
        <fullName evidence="7">Pleckstrin homology domain-containing family A member 7</fullName>
    </recommendedName>
</protein>
<dbReference type="InterPro" id="IPR001202">
    <property type="entry name" value="WW_dom"/>
</dbReference>
<dbReference type="GO" id="GO:0090136">
    <property type="term" value="P:epithelial cell-cell adhesion"/>
    <property type="evidence" value="ECO:0007669"/>
    <property type="project" value="TreeGrafter"/>
</dbReference>
<dbReference type="PROSITE" id="PS50003">
    <property type="entry name" value="PH_DOMAIN"/>
    <property type="match status" value="1"/>
</dbReference>
<feature type="compositionally biased region" description="Pro residues" evidence="2">
    <location>
        <begin position="1018"/>
        <end position="1036"/>
    </location>
</feature>
<gene>
    <name evidence="5" type="ORF">XELAEV_18024646mg</name>
</gene>
<dbReference type="Gene3D" id="2.20.70.10">
    <property type="match status" value="2"/>
</dbReference>
<dbReference type="EMBL" id="CM004473">
    <property type="protein sequence ID" value="OCT82135.1"/>
    <property type="molecule type" value="Genomic_DNA"/>
</dbReference>
<evidence type="ECO:0000313" key="5">
    <source>
        <dbReference type="EMBL" id="OCT82135.1"/>
    </source>
</evidence>
<feature type="region of interest" description="Disordered" evidence="2">
    <location>
        <begin position="557"/>
        <end position="576"/>
    </location>
</feature>
<dbReference type="InterPro" id="IPR001849">
    <property type="entry name" value="PH_domain"/>
</dbReference>
<evidence type="ECO:0000259" key="3">
    <source>
        <dbReference type="PROSITE" id="PS50003"/>
    </source>
</evidence>
<dbReference type="GO" id="GO:0046931">
    <property type="term" value="P:pore complex assembly"/>
    <property type="evidence" value="ECO:0007669"/>
    <property type="project" value="TreeGrafter"/>
</dbReference>
<feature type="region of interest" description="Disordered" evidence="2">
    <location>
        <begin position="643"/>
        <end position="682"/>
    </location>
</feature>
<evidence type="ECO:0000313" key="6">
    <source>
        <dbReference type="Proteomes" id="UP000694892"/>
    </source>
</evidence>
<dbReference type="SMART" id="SM00233">
    <property type="entry name" value="PH"/>
    <property type="match status" value="1"/>
</dbReference>
<dbReference type="PANTHER" id="PTHR12752">
    <property type="entry name" value="PHOSPHOINOSITOL 3-PHOSPHATE-BINDING PROTEIN"/>
    <property type="match status" value="1"/>
</dbReference>
<feature type="domain" description="PH" evidence="3">
    <location>
        <begin position="254"/>
        <end position="371"/>
    </location>
</feature>
<dbReference type="SUPFAM" id="SSF51045">
    <property type="entry name" value="WW domain"/>
    <property type="match status" value="2"/>
</dbReference>
<feature type="domain" description="WW" evidence="4">
    <location>
        <begin position="99"/>
        <end position="132"/>
    </location>
</feature>
<dbReference type="CDD" id="cd13248">
    <property type="entry name" value="PH_PEPP1_2_3"/>
    <property type="match status" value="1"/>
</dbReference>
<feature type="compositionally biased region" description="Polar residues" evidence="2">
    <location>
        <begin position="1100"/>
        <end position="1123"/>
    </location>
</feature>
<feature type="compositionally biased region" description="Polar residues" evidence="2">
    <location>
        <begin position="972"/>
        <end position="984"/>
    </location>
</feature>
<reference evidence="6" key="1">
    <citation type="journal article" date="2016" name="Nature">
        <title>Genome evolution in the allotetraploid frog Xenopus laevis.</title>
        <authorList>
            <person name="Session A.M."/>
            <person name="Uno Y."/>
            <person name="Kwon T."/>
            <person name="Chapman J.A."/>
            <person name="Toyoda A."/>
            <person name="Takahashi S."/>
            <person name="Fukui A."/>
            <person name="Hikosaka A."/>
            <person name="Suzuki A."/>
            <person name="Kondo M."/>
            <person name="van Heeringen S.J."/>
            <person name="Quigley I."/>
            <person name="Heinz S."/>
            <person name="Ogino H."/>
            <person name="Ochi H."/>
            <person name="Hellsten U."/>
            <person name="Lyons J.B."/>
            <person name="Simakov O."/>
            <person name="Putnam N."/>
            <person name="Stites J."/>
            <person name="Kuroki Y."/>
            <person name="Tanaka T."/>
            <person name="Michiue T."/>
            <person name="Watanabe M."/>
            <person name="Bogdanovic O."/>
            <person name="Lister R."/>
            <person name="Georgiou G."/>
            <person name="Paranjpe S.S."/>
            <person name="van Kruijsbergen I."/>
            <person name="Shu S."/>
            <person name="Carlson J."/>
            <person name="Kinoshita T."/>
            <person name="Ohta Y."/>
            <person name="Mawaribuchi S."/>
            <person name="Jenkins J."/>
            <person name="Grimwood J."/>
            <person name="Schmutz J."/>
            <person name="Mitros T."/>
            <person name="Mozaffari S.V."/>
            <person name="Suzuki Y."/>
            <person name="Haramoto Y."/>
            <person name="Yamamoto T.S."/>
            <person name="Takagi C."/>
            <person name="Heald R."/>
            <person name="Miller K."/>
            <person name="Haudenschild C."/>
            <person name="Kitzman J."/>
            <person name="Nakayama T."/>
            <person name="Izutsu Y."/>
            <person name="Robert J."/>
            <person name="Fortriede J."/>
            <person name="Burns K."/>
            <person name="Lotay V."/>
            <person name="Karimi K."/>
            <person name="Yasuoka Y."/>
            <person name="Dichmann D.S."/>
            <person name="Flajnik M.F."/>
            <person name="Houston D.W."/>
            <person name="Shendure J."/>
            <person name="DuPasquier L."/>
            <person name="Vize P.D."/>
            <person name="Zorn A.M."/>
            <person name="Ito M."/>
            <person name="Marcotte E.M."/>
            <person name="Wallingford J.B."/>
            <person name="Ito Y."/>
            <person name="Asashima M."/>
            <person name="Ueno N."/>
            <person name="Matsuda Y."/>
            <person name="Veenstra G.J."/>
            <person name="Fujiyama A."/>
            <person name="Harland R.M."/>
            <person name="Taira M."/>
            <person name="Rokhsar D.S."/>
        </authorList>
    </citation>
    <scope>NUCLEOTIDE SEQUENCE [LARGE SCALE GENOMIC DNA]</scope>
    <source>
        <strain evidence="6">J</strain>
    </source>
</reference>
<dbReference type="GO" id="GO:0005915">
    <property type="term" value="C:zonula adherens"/>
    <property type="evidence" value="ECO:0007669"/>
    <property type="project" value="TreeGrafter"/>
</dbReference>
<accession>A0A974D0F6</accession>
<name>A0A974D0F6_XENLA</name>
<dbReference type="FunFam" id="2.30.29.30:FF:000083">
    <property type="entry name" value="Pleckstrin homology domain-containing family A member 5"/>
    <property type="match status" value="1"/>
</dbReference>
<keyword evidence="1" id="KW-0175">Coiled coil</keyword>
<dbReference type="SUPFAM" id="SSF50729">
    <property type="entry name" value="PH domain-like"/>
    <property type="match status" value="1"/>
</dbReference>
<feature type="region of interest" description="Disordered" evidence="2">
    <location>
        <begin position="397"/>
        <end position="435"/>
    </location>
</feature>
<dbReference type="Gene3D" id="2.30.29.30">
    <property type="entry name" value="Pleckstrin-homology domain (PH domain)/Phosphotyrosine-binding domain (PTB)"/>
    <property type="match status" value="1"/>
</dbReference>
<dbReference type="PANTHER" id="PTHR12752:SF4">
    <property type="entry name" value="PLECKSTRIN HOMOLOGY DOMAIN-CONTAINING FAMILY A MEMBER 7"/>
    <property type="match status" value="1"/>
</dbReference>
<dbReference type="InterPro" id="IPR040392">
    <property type="entry name" value="PKHA4-7_PH"/>
</dbReference>
<organism evidence="5 6">
    <name type="scientific">Xenopus laevis</name>
    <name type="common">African clawed frog</name>
    <dbReference type="NCBI Taxonomy" id="8355"/>
    <lineage>
        <taxon>Eukaryota</taxon>
        <taxon>Metazoa</taxon>
        <taxon>Chordata</taxon>
        <taxon>Craniata</taxon>
        <taxon>Vertebrata</taxon>
        <taxon>Euteleostomi</taxon>
        <taxon>Amphibia</taxon>
        <taxon>Batrachia</taxon>
        <taxon>Anura</taxon>
        <taxon>Pipoidea</taxon>
        <taxon>Pipidae</taxon>
        <taxon>Xenopodinae</taxon>
        <taxon>Xenopus</taxon>
        <taxon>Xenopus</taxon>
    </lineage>
</organism>
<feature type="compositionally biased region" description="Polar residues" evidence="2">
    <location>
        <begin position="196"/>
        <end position="223"/>
    </location>
</feature>
<feature type="compositionally biased region" description="Basic and acidic residues" evidence="2">
    <location>
        <begin position="423"/>
        <end position="435"/>
    </location>
</feature>
<sequence>MRRKSERMICLLKLSLTPQTVRLCSPFTYPRLPHTQSRVRATIPSRRADTCPRSILPGGTGSFCARAERDRHKVRAAWGCWWQRSSRCPVKMAEAAAEGCLPAGWSYGVCRDGRVFFVDDRGRSTSWLHPRTCEPVNSGHMIRSDLPRGWEEGFTEEGASYFIDHNQRATTFMHPVTGDISPENFDFDLRDGHRSVMTQPASGQRPSSVISEGSTEVTNSTNEVKPVSKVHKPSQKSHSFGKRDHSIKRNPHVPVVVRGWLHKQDSSAMRLWKRRWFLLSDYCLFYYKDHQEEAVLGSIPLLSYVISPVAPEDRINRKYSFKAVHAGMRVNINQKGSGAQQDHSGMRTYYFSAETQEDMNGWIRAMNQAALMQTPLGAQSDSAEWSAAQVDNHVDSYKEPAQPEGVQRKEKYQGANEKTLPSKPEEPRRELLEDNRYFLPRSKNLLVSSNRESAFTDFSKTYRSQKAQPQPQTLERNGNLPSTYSTSPIQQNGTDGYRRVFVPQANMERHGQRRSNMVQVEQWVKVQKDNRRPSDYTVPRHVVSQHNLHFENYQTLPKTTRQPSGMSPPTNRHLPSDYKYAQDRVKNYKMSNKERKATKEGTVWQLYEWQQRQQFKHGSPTSPIYMGAADVVDRSRSKSTLDVPRCISVPPSPSDVPPSLPSKTFSIRRPNTPSERVTVRPEERLSDAPYIGSPQKSRVHAVKAAAHVNRRSMPAFGYMTHTVSAPSLHGKTADDTYLQLKKDLEYLDLKVSGRESQKDRSLKPVRIAESDVDVKLSILCEQDRILQDLEDKIRALKDNKDKLETVLEVLHRQMDQYKEQPQHTEKISYQQRLLQEDLVQIRAEMSKVSTDMENAWNEYMRLENDVICLRQMLQQQMNRSLSSQEKAQMQKDLWRIEDVTAGLSANKLTYKVLVESFKNPERKTVPSVNPPFVPSGTTAFTSVRSKSVSSQNPSVSLVKPTLDVRLYAQPYSQTRSHSQPQLLSKSDFILHSPTGGKPKLDEDAPPRPPLPDVYSPEGPEPSPTAPPHPALPPPPRDSSVIRHMSVRGLKRQSDERKRDREQGMNGDYRVDLRTYVSEPELAAMGNESSPPAPGFLGSDASYQTLPSRGLSGSTSRLPQSSSVTSYVTLRRGVNSDVAKERPKSAFERLYSGDNQRGKMSAEEQLERMKRHQKALVRERKRTLSQGDKQSVASNSYMQPIPADISSWKREQDFDLQLLERAARDQEEQDWLMAKVVRVTELDLEPEDYNLDISKELSMPDKVAIPERYIEMEPDEPMSLDELEARRHKVEKIKNILARSSVHNLQSSVFPEDLGLTDLDTQKEEQERMITISYALASEASRRSKQVAAHATSTEKLESALLSHPLDFISHSDSFADISGQKPSRPLSGANHSVGERAGFFDIDRESPSDGPTYGSINCRLGLSAAFICRWGPAKLNGTIFLGSEWAAEILWLLQFIRVDSSVHPSGFFSSSEWLLHFIRVDSSVHPSGFFSLSEWILQFIRVYSSVQLSGFFNSSEWILQFIRVDSSFHPSGFFSSSEWLLQFIRVASSVHPIHPGGFFSSSEWLLQFIRVASSLHPSGFFSSSEWLLQFIRVDSSVHPSVFFSSTEWLLQFIRVDSSVHPSGFFSSSEWILQFIRVASSVHPSGFFSSSEWFLQFIPVDSSVHLSGFLSSSEWLLQFIRVYSSVQPSGFFNSSEWILQFIRVASSVHPSGFFSLFEWILQFI</sequence>